<dbReference type="GO" id="GO:0005634">
    <property type="term" value="C:nucleus"/>
    <property type="evidence" value="ECO:0007669"/>
    <property type="project" value="UniProtKB-SubCell"/>
</dbReference>
<evidence type="ECO:0000256" key="6">
    <source>
        <dbReference type="ARBA" id="ARBA00023242"/>
    </source>
</evidence>
<evidence type="ECO:0000256" key="4">
    <source>
        <dbReference type="ARBA" id="ARBA00023159"/>
    </source>
</evidence>
<protein>
    <recommendedName>
        <fullName evidence="7">DZF domain-containing protein</fullName>
    </recommendedName>
</protein>
<keyword evidence="2" id="KW-0805">Transcription regulation</keyword>
<evidence type="ECO:0000256" key="3">
    <source>
        <dbReference type="ARBA" id="ARBA00023125"/>
    </source>
</evidence>
<dbReference type="PANTHER" id="PTHR46447">
    <property type="entry name" value="INTERLEUKIN ENHANCER-BINDING FACTOR"/>
    <property type="match status" value="1"/>
</dbReference>
<dbReference type="PROSITE" id="PS50152">
    <property type="entry name" value="25A_SYNTH_3"/>
    <property type="match status" value="1"/>
</dbReference>
<comment type="subcellular location">
    <subcellularLocation>
        <location evidence="1">Nucleus</location>
    </subcellularLocation>
</comment>
<dbReference type="RefSeq" id="XP_002637790.2">
    <property type="nucleotide sequence ID" value="XM_002637744.2"/>
</dbReference>
<dbReference type="PROSITE" id="PS51703">
    <property type="entry name" value="DZF"/>
    <property type="match status" value="1"/>
</dbReference>
<keyword evidence="3" id="KW-0238">DNA-binding</keyword>
<dbReference type="Pfam" id="PF07528">
    <property type="entry name" value="DZF_N"/>
    <property type="match status" value="1"/>
</dbReference>
<name>A0AAE9A4A5_CAEBR</name>
<evidence type="ECO:0000256" key="2">
    <source>
        <dbReference type="ARBA" id="ARBA00023015"/>
    </source>
</evidence>
<dbReference type="GO" id="GO:0003677">
    <property type="term" value="F:DNA binding"/>
    <property type="evidence" value="ECO:0007669"/>
    <property type="project" value="UniProtKB-KW"/>
</dbReference>
<dbReference type="AlphaFoldDB" id="A0AAE9A4A5"/>
<dbReference type="Proteomes" id="UP000827892">
    <property type="component" value="Chromosome V"/>
</dbReference>
<evidence type="ECO:0000256" key="5">
    <source>
        <dbReference type="ARBA" id="ARBA00023163"/>
    </source>
</evidence>
<reference evidence="8 9" key="1">
    <citation type="submission" date="2022-02" db="EMBL/GenBank/DDBJ databases">
        <title>Chromosome-level reference genomes for two strains of Caenorhabditis briggsae: an improved platform for comparative genomics.</title>
        <authorList>
            <person name="Stevens L."/>
            <person name="Andersen E.C."/>
        </authorList>
    </citation>
    <scope>NUCLEOTIDE SEQUENCE [LARGE SCALE GENOMIC DNA]</scope>
    <source>
        <strain evidence="8">QX1410_ONT</strain>
        <tissue evidence="8">Whole-organism</tissue>
    </source>
</reference>
<keyword evidence="6" id="KW-0539">Nucleus</keyword>
<dbReference type="InterPro" id="IPR052134">
    <property type="entry name" value="ILF2"/>
</dbReference>
<dbReference type="Gene3D" id="3.30.460.10">
    <property type="entry name" value="Beta Polymerase, domain 2"/>
    <property type="match status" value="1"/>
</dbReference>
<evidence type="ECO:0000259" key="7">
    <source>
        <dbReference type="PROSITE" id="PS51703"/>
    </source>
</evidence>
<dbReference type="KEGG" id="cbr:CBG_04575"/>
<accession>A0AAE9A4A5</accession>
<proteinExistence type="predicted"/>
<keyword evidence="5" id="KW-0804">Transcription</keyword>
<dbReference type="InterPro" id="IPR043519">
    <property type="entry name" value="NT_sf"/>
</dbReference>
<dbReference type="InterPro" id="IPR049402">
    <property type="entry name" value="DZF_dom_C"/>
</dbReference>
<evidence type="ECO:0000256" key="1">
    <source>
        <dbReference type="ARBA" id="ARBA00004123"/>
    </source>
</evidence>
<evidence type="ECO:0000313" key="8">
    <source>
        <dbReference type="EMBL" id="ULT91252.1"/>
    </source>
</evidence>
<dbReference type="Gene3D" id="1.10.1410.40">
    <property type="match status" value="1"/>
</dbReference>
<dbReference type="EMBL" id="CP090895">
    <property type="protein sequence ID" value="ULT91252.1"/>
    <property type="molecule type" value="Genomic_DNA"/>
</dbReference>
<dbReference type="InterPro" id="IPR006561">
    <property type="entry name" value="DZF_dom"/>
</dbReference>
<dbReference type="Pfam" id="PF20965">
    <property type="entry name" value="DZF_C"/>
    <property type="match status" value="1"/>
</dbReference>
<keyword evidence="4" id="KW-0010">Activator</keyword>
<evidence type="ECO:0000313" key="9">
    <source>
        <dbReference type="Proteomes" id="UP000827892"/>
    </source>
</evidence>
<sequence>MVVKRPNFRRGAPRGYRHQIIDAPVSYAPIPRQVRTVYDITLAKGNLEGGVKNNMDVVFDKEIVDRAKNLTPPAEIRERIADYGRKVIVALEKEKSENTLPDISVAEIIPVGSFMNDTITHSSDKSDIVVQLNGLPSFENVSDLGRRIVDNMKMADPKETGEPLPQDYGFLISSHNCKVRVLVTIIPGDSAKLEPELHLDEKILMINYFSTRHTSWFAAQANSLSEENMQEYRALIRVLKDTRSRYSDFQHLSIWSLQYLAHYCLFKGPSRQKVNLGTAFRRFFELIAAGVFLPKAASLVDETAPNHRIGFDLTFQQRDSICQGAQTLVRIFATGNDGYRTILGTHGTAADLTQTASTWKGIEIRPTLDAYKPECME</sequence>
<feature type="domain" description="DZF" evidence="7">
    <location>
        <begin position="35"/>
        <end position="377"/>
    </location>
</feature>
<gene>
    <name evidence="8" type="ORF">L3Y34_009092</name>
</gene>
<organism evidence="8 9">
    <name type="scientific">Caenorhabditis briggsae</name>
    <dbReference type="NCBI Taxonomy" id="6238"/>
    <lineage>
        <taxon>Eukaryota</taxon>
        <taxon>Metazoa</taxon>
        <taxon>Ecdysozoa</taxon>
        <taxon>Nematoda</taxon>
        <taxon>Chromadorea</taxon>
        <taxon>Rhabditida</taxon>
        <taxon>Rhabditina</taxon>
        <taxon>Rhabditomorpha</taxon>
        <taxon>Rhabditoidea</taxon>
        <taxon>Rhabditidae</taxon>
        <taxon>Peloderinae</taxon>
        <taxon>Caenorhabditis</taxon>
    </lineage>
</organism>
<dbReference type="PANTHER" id="PTHR46447:SF1">
    <property type="entry name" value="INTERLEUKIN ENHANCER-BINDING FACTOR 2"/>
    <property type="match status" value="1"/>
</dbReference>
<dbReference type="SMART" id="SM00572">
    <property type="entry name" value="DZF"/>
    <property type="match status" value="1"/>
</dbReference>
<dbReference type="SUPFAM" id="SSF81301">
    <property type="entry name" value="Nucleotidyltransferase"/>
    <property type="match status" value="1"/>
</dbReference>
<dbReference type="InterPro" id="IPR049401">
    <property type="entry name" value="DZF_dom_N"/>
</dbReference>